<dbReference type="SUPFAM" id="SSF81631">
    <property type="entry name" value="PAP/OAS1 substrate-binding domain"/>
    <property type="match status" value="1"/>
</dbReference>
<feature type="transmembrane region" description="Helical" evidence="3">
    <location>
        <begin position="1582"/>
        <end position="1604"/>
    </location>
</feature>
<feature type="compositionally biased region" description="Basic and acidic residues" evidence="2">
    <location>
        <begin position="918"/>
        <end position="946"/>
    </location>
</feature>
<keyword evidence="3" id="KW-1133">Transmembrane helix</keyword>
<dbReference type="SUPFAM" id="SSF63380">
    <property type="entry name" value="Riboflavin synthase domain-like"/>
    <property type="match status" value="1"/>
</dbReference>
<dbReference type="EMBL" id="JABANN010000738">
    <property type="protein sequence ID" value="KAF4654226.1"/>
    <property type="molecule type" value="Genomic_DNA"/>
</dbReference>
<dbReference type="Gene3D" id="1.10.1410.10">
    <property type="match status" value="1"/>
</dbReference>
<feature type="transmembrane region" description="Helical" evidence="3">
    <location>
        <begin position="1458"/>
        <end position="1481"/>
    </location>
</feature>
<evidence type="ECO:0000313" key="5">
    <source>
        <dbReference type="EMBL" id="KAF4654226.1"/>
    </source>
</evidence>
<dbReference type="Gene3D" id="3.40.50.80">
    <property type="entry name" value="Nucleotide-binding domain of ferredoxin-NADP reductase (FNR) module"/>
    <property type="match status" value="1"/>
</dbReference>
<evidence type="ECO:0000313" key="6">
    <source>
        <dbReference type="Proteomes" id="UP000572268"/>
    </source>
</evidence>
<dbReference type="InterPro" id="IPR050369">
    <property type="entry name" value="RBOH/FRE"/>
</dbReference>
<dbReference type="Pfam" id="PF08022">
    <property type="entry name" value="FAD_binding_8"/>
    <property type="match status" value="1"/>
</dbReference>
<dbReference type="InterPro" id="IPR039261">
    <property type="entry name" value="FNR_nucleotide-bd"/>
</dbReference>
<evidence type="ECO:0000256" key="3">
    <source>
        <dbReference type="SAM" id="Phobius"/>
    </source>
</evidence>
<dbReference type="Proteomes" id="UP000572268">
    <property type="component" value="Unassembled WGS sequence"/>
</dbReference>
<evidence type="ECO:0000256" key="2">
    <source>
        <dbReference type="SAM" id="MobiDB-lite"/>
    </source>
</evidence>
<feature type="transmembrane region" description="Helical" evidence="3">
    <location>
        <begin position="1558"/>
        <end position="1576"/>
    </location>
</feature>
<feature type="region of interest" description="Disordered" evidence="2">
    <location>
        <begin position="890"/>
        <end position="993"/>
    </location>
</feature>
<dbReference type="InterPro" id="IPR054708">
    <property type="entry name" value="MTPAP-like_central"/>
</dbReference>
<dbReference type="PANTHER" id="PTHR11972">
    <property type="entry name" value="NADPH OXIDASE"/>
    <property type="match status" value="1"/>
</dbReference>
<feature type="transmembrane region" description="Helical" evidence="3">
    <location>
        <begin position="1376"/>
        <end position="1394"/>
    </location>
</feature>
<feature type="region of interest" description="Disordered" evidence="2">
    <location>
        <begin position="1068"/>
        <end position="1109"/>
    </location>
</feature>
<dbReference type="PANTHER" id="PTHR11972:SF153">
    <property type="entry name" value="SUPEROXIDE-GENERATING NADPH OXIDASE HEAVY CHAIN SUBUNIT A"/>
    <property type="match status" value="1"/>
</dbReference>
<dbReference type="InterPro" id="IPR017938">
    <property type="entry name" value="Riboflavin_synthase-like_b-brl"/>
</dbReference>
<dbReference type="Gene3D" id="2.40.30.10">
    <property type="entry name" value="Translation factors"/>
    <property type="match status" value="1"/>
</dbReference>
<feature type="domain" description="FAD-binding FR-type" evidence="4">
    <location>
        <begin position="1609"/>
        <end position="1715"/>
    </location>
</feature>
<comment type="caution">
    <text evidence="5">The sequence shown here is derived from an EMBL/GenBank/DDBJ whole genome shotgun (WGS) entry which is preliminary data.</text>
</comment>
<feature type="transmembrane region" description="Helical" evidence="3">
    <location>
        <begin position="1406"/>
        <end position="1428"/>
    </location>
</feature>
<dbReference type="SUPFAM" id="SSF81301">
    <property type="entry name" value="Nucleotidyltransferase"/>
    <property type="match status" value="1"/>
</dbReference>
<sequence length="2433" mass="269686">MVVLTPNSAALLMPFQPSAQPRPDITENEDGYSSKGYMRCLVEYLSRCGVGRSALEAQVSTAHGADRVKLKCYPLDEFCAGEGANEEEATEEAARKVLDVLDGKQLLEARGRRLNLMLRKYGGNDAVVANGGNNMKDLVEKSKDVGSPFYTLLEDAADDEGKLQDASLLVLQSLMASPTAESLYEDATAFLRKLGGSMPPWVMIDKPPACLLGAVHWCLLAVITGQVDGVVPQSQEVIMPCLLALEHVYLSWAAEYPGFSQFSSELVRYMLVTRKAPMLAKTRLECYELQSLPSEAARDIAVPYRQIACTDAEDADNELELLAEDMFPRPERIDWLHQQFNEVNEILMGSPLGVGGRVYGSLVNGFPTAHSDIDVAVELREEVKEELLTKQIEAAREEAQAEGSGLSDREEDNDKEMTTKARDRKATIAAIELLGEEFDKRGYVVNEVVSARVPILLLVKEFTGPDGEREKVEFNLSFDHEITLYNSRLLRCYAMLRPEVRSLVVLVKHWAKTRDVNDALNGTFSSYSYVLLVIFFLQQKGILPSLQDPRCFRDVKSEWIVDRYVDSNQHHVYFFDWLSTGVTDPQEALSRFFLPEYAHKSVPSLSRLLYEFFDFYTEVFPSYESVVDVRSIGPPVSKEDYFKTELVKLIKRMEKCGSSGGDDDSDEGPCPTLDTVMGLRRRRAWLSIADPFEDLRLLGVSPRGMERLMQEMKRALALLDHPKPKVSWIERLFSTQKVARGKKEFNHPRKAIDRAAHNWGTYHDNSVEGIRTSFIYYNSSESAEAFCRNPELDDAATWMAVNRAWTWATRGVPSTHAMLRFDVFCCLTMLEGVNVTSIECVEALPGHKLINKSSAGDGDEAEGEVMRSEELSMEVVCNIPRFQQDLANARTMRRSAAQPPTRQRSHGGWTDDNSSRTQRRDWGNRRQQQERRADPDYDRPETENRGKKAPYQPGKAEAPQVNSRDQDTGANLSRRGFHVKSKHGRSRAKDDYNGYGGAMSILSSLGPWRACRANSLPLPLDASFDSPSSTSSIDRINAHLNSVIVEDVSLEDVPQDLGREIRPMIETQACRSRREGNVSPVAAKSPLGQGATPPSEERPPRNVSSGNRLTVPSRSLFKSQVLRIPADKKSPVAITTPDTRTPSGGRMTSPKPRPASLIISRSLMEEEEAPPEALLSVAGKMSHISVSSFTPNNNATPLASYPSCRANECVLNSNNNWSPAGNQSVCAPPSSIGFETGEGLSNQISEKCFTQDAQWKRAVEEVRRAVQKSVARGCAASPSELVADLLREGAAELYGFWSLSERSLMPMIDLIMGNSKIVPCREATMMRSSDGNTVVPLTTSEAGPLLSWSPSFITRRWKRGLALFGMGEPWDDKKTCFIIMDLFFFTISLAYGLYVRYGRPAGQLLGFPLVLARGGAMGTLLYSIALFATMSRRLITSLYKITEYKPLLHSLSIHVHSAWLLAVYVVVHVFGHLVGTIPVFIKSKPGIINSVLVCAKPGFEPILPSLVPIRPSCPLDSTPTVWGIFSSTVGWSGAALILLLAFMGRYSRKKFRWSHYKTFQFIHTTCMVLYVLLLYIHGSSQLLGHGLPLVVPIVMPICLLYLFFRIRRSFHRRVRIIRAESVSSELLRIDIATGEKFVRRCSPGMYVHVLCPEISWFEWHPFSVANWPALGTGFVRLLVNTKGDWTRQLHRRCEEKPNDLPKVKLDGPFCAPAQSIKADVTTLTKETAPKRSLTKKLWNRRSVSTRDLDYASDSDEEAEDDIEQGQLGVTASQPDCGCSLDDVIVCIGAGVGITPFLSSLDAMLKKAAAHKASGEQAEIGRSKKVWFYWLTRNAGDFLSGVSILRQLSAAATKVLLTGDTGLAGLTEVHLRLHVTAAVGPLQLQKPSTFLFHESLSKVICLQMATARTPSDEDTKQAFMCDIPTGSSVLHDSYTADSDDSATAREGPSSSIPIRFGRPCWPQDFVKIAFSDRCPLHQGHIASAPAPVEAPTKWVYLCGNTRLQADVADACRWASNETGHKFVLSRNYCCHYSSSVSHYSPTLMTPAKQWPSHHRQHAMGVLPLILVIVTTVPCCAVSKKSHTADLTVSGENLVERAMLDPIYLQQERRALYYQIPVGGSTPLAQGPGSDENSRNVAELLEYLQAFRRDIDTKKPGHGKVVDVPNALAKPSHTAPSQQQQLEPSEAVGVNHMLAARGSCRAFAEQGCLNPDLDAMPDAQRVLEQASDSGLASSTRRISVEQCREDTCDAGACSDTSNELMCRGCLRNCFRYCLFQHELLCMRRLCASSILAAVDSFVKTVGSGHGPWAGKGEALAKAIGVQYSTLQGQQIGETARWVHQIMDRDVTHPRCTEEHTADSDPTGYLHKLVTCTQKSPRVSLKRVDEDNIEPQVLCADMPERSVTDGGAPVNFTAVADRRSRRLWIDMTKDAAIVHV</sequence>
<evidence type="ECO:0000256" key="1">
    <source>
        <dbReference type="ARBA" id="ARBA00023002"/>
    </source>
</evidence>
<accession>A0A7J6L4V7</accession>
<dbReference type="GO" id="GO:0046872">
    <property type="term" value="F:metal ion binding"/>
    <property type="evidence" value="ECO:0007669"/>
    <property type="project" value="UniProtKB-KW"/>
</dbReference>
<evidence type="ECO:0000259" key="4">
    <source>
        <dbReference type="PROSITE" id="PS51384"/>
    </source>
</evidence>
<dbReference type="InterPro" id="IPR013121">
    <property type="entry name" value="Fe_red_NAD-bd_6"/>
</dbReference>
<dbReference type="PROSITE" id="PS51384">
    <property type="entry name" value="FAD_FR"/>
    <property type="match status" value="1"/>
</dbReference>
<dbReference type="GO" id="GO:0016491">
    <property type="term" value="F:oxidoreductase activity"/>
    <property type="evidence" value="ECO:0007669"/>
    <property type="project" value="UniProtKB-KW"/>
</dbReference>
<dbReference type="InterPro" id="IPR000778">
    <property type="entry name" value="Cyt_b245_heavy_chain"/>
</dbReference>
<dbReference type="InterPro" id="IPR017927">
    <property type="entry name" value="FAD-bd_FR_type"/>
</dbReference>
<feature type="compositionally biased region" description="Polar residues" evidence="2">
    <location>
        <begin position="960"/>
        <end position="971"/>
    </location>
</feature>
<feature type="compositionally biased region" description="Basic residues" evidence="2">
    <location>
        <begin position="975"/>
        <end position="986"/>
    </location>
</feature>
<dbReference type="Pfam" id="PF22600">
    <property type="entry name" value="MTPAP-like_central"/>
    <property type="match status" value="1"/>
</dbReference>
<dbReference type="GO" id="GO:0005886">
    <property type="term" value="C:plasma membrane"/>
    <property type="evidence" value="ECO:0007669"/>
    <property type="project" value="TreeGrafter"/>
</dbReference>
<dbReference type="PRINTS" id="PR00466">
    <property type="entry name" value="GP91PHOX"/>
</dbReference>
<protein>
    <recommendedName>
        <fullName evidence="4">FAD-binding FR-type domain-containing protein</fullName>
    </recommendedName>
</protein>
<proteinExistence type="predicted"/>
<feature type="region of interest" description="Disordered" evidence="2">
    <location>
        <begin position="398"/>
        <end position="421"/>
    </location>
</feature>
<gene>
    <name evidence="5" type="ORF">FOL46_008818</name>
</gene>
<dbReference type="CDD" id="cd06186">
    <property type="entry name" value="NOX_Duox_like_FAD_NADP"/>
    <property type="match status" value="1"/>
</dbReference>
<feature type="region of interest" description="Disordered" evidence="2">
    <location>
        <begin position="1132"/>
        <end position="1154"/>
    </location>
</feature>
<organism evidence="5 6">
    <name type="scientific">Perkinsus olseni</name>
    <name type="common">Perkinsus atlanticus</name>
    <dbReference type="NCBI Taxonomy" id="32597"/>
    <lineage>
        <taxon>Eukaryota</taxon>
        <taxon>Sar</taxon>
        <taxon>Alveolata</taxon>
        <taxon>Perkinsozoa</taxon>
        <taxon>Perkinsea</taxon>
        <taxon>Perkinsida</taxon>
        <taxon>Perkinsidae</taxon>
        <taxon>Perkinsus</taxon>
    </lineage>
</organism>
<feature type="transmembrane region" description="Helical" evidence="3">
    <location>
        <begin position="1521"/>
        <end position="1546"/>
    </location>
</feature>
<name>A0A7J6L4V7_PEROL</name>
<dbReference type="InterPro" id="IPR043519">
    <property type="entry name" value="NT_sf"/>
</dbReference>
<keyword evidence="3" id="KW-0472">Membrane</keyword>
<dbReference type="Pfam" id="PF08030">
    <property type="entry name" value="NAD_binding_6"/>
    <property type="match status" value="1"/>
</dbReference>
<keyword evidence="3" id="KW-0812">Transmembrane</keyword>
<keyword evidence="1" id="KW-0560">Oxidoreductase</keyword>
<dbReference type="SUPFAM" id="SSF52343">
    <property type="entry name" value="Ferredoxin reductase-like, C-terminal NADP-linked domain"/>
    <property type="match status" value="1"/>
</dbReference>
<reference evidence="5 6" key="1">
    <citation type="submission" date="2020-04" db="EMBL/GenBank/DDBJ databases">
        <title>Perkinsus olseni comparative genomics.</title>
        <authorList>
            <person name="Bogema D.R."/>
        </authorList>
    </citation>
    <scope>NUCLEOTIDE SEQUENCE [LARGE SCALE GENOMIC DNA]</scope>
    <source>
        <strain evidence="5">ATCC PRA-31</strain>
    </source>
</reference>
<dbReference type="InterPro" id="IPR013112">
    <property type="entry name" value="FAD-bd_8"/>
</dbReference>